<dbReference type="InterPro" id="IPR012340">
    <property type="entry name" value="NA-bd_OB-fold"/>
</dbReference>
<evidence type="ECO:0000256" key="1">
    <source>
        <dbReference type="ARBA" id="ARBA00023125"/>
    </source>
</evidence>
<organism evidence="5 6">
    <name type="scientific">Lacticaseibacillus mingshuiensis</name>
    <dbReference type="NCBI Taxonomy" id="2799574"/>
    <lineage>
        <taxon>Bacteria</taxon>
        <taxon>Bacillati</taxon>
        <taxon>Bacillota</taxon>
        <taxon>Bacilli</taxon>
        <taxon>Lactobacillales</taxon>
        <taxon>Lactobacillaceae</taxon>
        <taxon>Lacticaseibacillus</taxon>
    </lineage>
</organism>
<dbReference type="RefSeq" id="WP_203636914.1">
    <property type="nucleotide sequence ID" value="NZ_BOLS01000001.1"/>
</dbReference>
<dbReference type="Gene3D" id="2.40.50.140">
    <property type="entry name" value="Nucleic acid-binding proteins"/>
    <property type="match status" value="1"/>
</dbReference>
<dbReference type="InterPro" id="IPR011344">
    <property type="entry name" value="ssDNA-bd"/>
</dbReference>
<dbReference type="CDD" id="cd04496">
    <property type="entry name" value="SSB_OBF"/>
    <property type="match status" value="1"/>
</dbReference>
<dbReference type="PANTHER" id="PTHR10302">
    <property type="entry name" value="SINGLE-STRANDED DNA-BINDING PROTEIN"/>
    <property type="match status" value="1"/>
</dbReference>
<evidence type="ECO:0000256" key="2">
    <source>
        <dbReference type="PROSITE-ProRule" id="PRU00252"/>
    </source>
</evidence>
<reference evidence="6" key="1">
    <citation type="journal article" date="2019" name="Int. J. Syst. Evol. Microbiol.">
        <title>The Global Catalogue of Microorganisms (GCM) 10K type strain sequencing project: providing services to taxonomists for standard genome sequencing and annotation.</title>
        <authorList>
            <consortium name="The Broad Institute Genomics Platform"/>
            <consortium name="The Broad Institute Genome Sequencing Center for Infectious Disease"/>
            <person name="Wu L."/>
            <person name="Ma J."/>
        </authorList>
    </citation>
    <scope>NUCLEOTIDE SEQUENCE [LARGE SCALE GENOMIC DNA]</scope>
    <source>
        <strain evidence="6">CCM 8980</strain>
    </source>
</reference>
<dbReference type="Proteomes" id="UP001597196">
    <property type="component" value="Unassembled WGS sequence"/>
</dbReference>
<evidence type="ECO:0000313" key="5">
    <source>
        <dbReference type="EMBL" id="MFD1428679.1"/>
    </source>
</evidence>
<dbReference type="InterPro" id="IPR000424">
    <property type="entry name" value="Primosome_PriB/ssb"/>
</dbReference>
<dbReference type="GO" id="GO:0003677">
    <property type="term" value="F:DNA binding"/>
    <property type="evidence" value="ECO:0007669"/>
    <property type="project" value="UniProtKB-KW"/>
</dbReference>
<keyword evidence="6" id="KW-1185">Reference proteome</keyword>
<sequence>MNNVNMIGRLAMDVKVGNNVSTSLLAVKRIYKSADSEDTDFIPISTFGRNADVLSKYCKKGDKVGVSGRIKTSTYTDKQGVAQHGFEVVAEHIYLLSNSKQSHSPSHEDSQAHNTLTDADVNELSQRLHQASKTAEVTVGDSDLPF</sequence>
<evidence type="ECO:0000313" key="6">
    <source>
        <dbReference type="Proteomes" id="UP001597196"/>
    </source>
</evidence>
<keyword evidence="1 2" id="KW-0238">DNA-binding</keyword>
<dbReference type="Pfam" id="PF00436">
    <property type="entry name" value="SSB"/>
    <property type="match status" value="1"/>
</dbReference>
<dbReference type="SUPFAM" id="SSF50249">
    <property type="entry name" value="Nucleic acid-binding proteins"/>
    <property type="match status" value="1"/>
</dbReference>
<feature type="compositionally biased region" description="Polar residues" evidence="4">
    <location>
        <begin position="112"/>
        <end position="135"/>
    </location>
</feature>
<dbReference type="EMBL" id="JBHTOC010000001">
    <property type="protein sequence ID" value="MFD1428679.1"/>
    <property type="molecule type" value="Genomic_DNA"/>
</dbReference>
<evidence type="ECO:0000256" key="4">
    <source>
        <dbReference type="SAM" id="MobiDB-lite"/>
    </source>
</evidence>
<proteinExistence type="predicted"/>
<dbReference type="PANTHER" id="PTHR10302:SF27">
    <property type="entry name" value="SINGLE-STRANDED DNA-BINDING PROTEIN"/>
    <property type="match status" value="1"/>
</dbReference>
<feature type="region of interest" description="Disordered" evidence="4">
    <location>
        <begin position="99"/>
        <end position="146"/>
    </location>
</feature>
<dbReference type="PROSITE" id="PS50935">
    <property type="entry name" value="SSB"/>
    <property type="match status" value="1"/>
</dbReference>
<comment type="caution">
    <text evidence="5">The sequence shown here is derived from an EMBL/GenBank/DDBJ whole genome shotgun (WGS) entry which is preliminary data.</text>
</comment>
<name>A0ABW4CFD9_9LACO</name>
<protein>
    <recommendedName>
        <fullName evidence="3">Single-stranded DNA-binding protein</fullName>
    </recommendedName>
</protein>
<accession>A0ABW4CFD9</accession>
<gene>
    <name evidence="5" type="ORF">ACFQ4P_00270</name>
</gene>
<dbReference type="NCBIfam" id="TIGR00621">
    <property type="entry name" value="ssb"/>
    <property type="match status" value="1"/>
</dbReference>
<evidence type="ECO:0000256" key="3">
    <source>
        <dbReference type="RuleBase" id="RU000524"/>
    </source>
</evidence>